<dbReference type="Pfam" id="PF21896">
    <property type="entry name" value="Talin_IBS2B"/>
    <property type="match status" value="1"/>
</dbReference>
<comment type="caution">
    <text evidence="7">The sequence shown here is derived from an EMBL/GenBank/DDBJ whole genome shotgun (WGS) entry which is preliminary data.</text>
</comment>
<dbReference type="SUPFAM" id="SSF109880">
    <property type="entry name" value="A middle domain of Talin 1"/>
    <property type="match status" value="1"/>
</dbReference>
<dbReference type="SUPFAM" id="SSF50729">
    <property type="entry name" value="PH domain-like"/>
    <property type="match status" value="1"/>
</dbReference>
<sequence length="2635" mass="284830">MSTLSLKIYLPDTDTIKTCQYLSDMYVHDVIRDVREKHSYGEAGLDFGLLLREQSLWLAPNKLLDHYDLKTGDTLEFRKRHRVLKVKTLDESIKAILIDESQPIRIVVAAVCERIGIANVDEYSLAVERAELQPKKGEKKPKPKEAVYTDGKTWLNPEKTLREHGLTEGDIVVLKKKFFFTDQNVDRSDPVQMMLMYNQTHEMIVSGKHPCTATEAVQLAAIQLQIHFGNHEPDKHKPGFIKTKGLVPPEYHKNKDIEKKIYIEHSKLQGMTEVNAKFRYVQMCRSLKTYGTTYFVVKEPATKKKKAVTVLLGITKQNIVRVDLETKETLMDWKLTQVRRWSATSKTFTLDFGDYSENYYSVETVEGEEISRLIAGYVDIIVKKRNQKAQVVEESRVVEQAVMEDYVRPGRANNVEVVANVGGGARKAKESHLTSGFLLDEGHGAGDRQKAGNRNTEPHQGEIAQNLDSIEFQQAITQIINNGIAVSAAAFTDLSTPTHLPLMSSDPAIIKWRQETCDITGESISSNIAASLAAVGALVIHATGNTEEMDYNTIGAKLFTVISTIGQITQGVKILSGLQSNETDQEKLLAAAKQLTEAMSKVLRDLQPIISGSLMMDEFYGATRSLAFCSTQALKMIDHLDITEDQQQQLFKCADEVTNAVAEAVDRIKNLATTIRDPEMQKLCLSDSIMSSEIAAMLTAVTVILAPAVHTPLCRELLTEGSVLMQEGALALLSYSDQTNNQKMIDQLQSAVENVEKTLLELLDRARFSDGSGERDIEVYYNEIVVALDQLVNDLQHPENVIASTKLITISATRLAEVLKIKAETLTDPNSHEILMDDARVVSELTARMVANAKEIIKNPCDSVTQEEMEDLVGEFKNAVDGICGSFIKASLTQKLVQSMRSTMASSNQLMASSRNCSSFNRDQGSQIYLNRAIKKVVADIPKAVQAIKSSIANPNDHIACVRLMQTGRVILEPMLAMVETARIAALTTVDSDAQQLLLAATQQLADELHQLGKILEIYEQITAAEEMMGAEMSLKATLFDLSKARIVEGSLPLTITPADYNASDAEKAVSQSTKSIQNSLELVLAAVRSGGERAAGTVITDMIENIQTLSTATIRIASNSSDLSHRQEILDCTTRICESVSNVIQTTRQAFAENKGDVEVEYAMRDTVDAIKSTLECLPEQRKLLLALENIRLTTNEMALPKTISSSDSALRISGSMQEEMQTKLVEAAIALAAVTNAMVISSNFDSKNGQGNMVKIDTAFESLAVASVTLAGLRTSHSGSDGEDGKEVTGMVRSIGLECDQFLSLLMGSKQDPEDSSLTGRLLSAAKSIGGTVDDLLVKLAVSVPGYDQCSQAMQTIGASTVLLKDTNNVFTIQGTYSETVDNMTSAEADLMEILSVMSAHANAQNGPKVADTLVELADTVGKYTEQTLYAAQLIAQSDPSYESPISPPIDRELLSSAYHDLAEACKRLVNENTTQKEILQCASIISKQTTAINNLCKLASQDPKLTPEAQQGFIKFTKEMSLKTVELVSAIKLLAVKNNTEARVLCTDVTKRLTDTVEDIIKASGTSKHIGPSAKMSEQILLNQRPVFDHTELLLSELRSITLLSQTFCTNPDRDDLRLQLITETDAVSKIVGNMLTSVKEAGPGQKVCQDATDRINDTMVSIDTAIVKAATNKGECKDASATKSADKVVLQDHLQALSNLSEVVSRSARGDMIQLTSAIEEMPLTLNKAATVVIGYAASIDVKLQQRELLESTRALSDALAKYVSIIKADCVDPNDFGTIQIEVEKVALKEAIASVVAIIEGPSDPHTLEIIHASETIEMLLTDLDSKVSETIASLKSLEGGSEKPYQMTTVNMKSSGKQLIVAVGHVLSKQCKMEELPLAATRLSSIYEELVAHMSAAMHATDDEDLGKMLFDLTREVGGSILKVVQVLRQGSGKETLDASMRLKLSQAVRLMSGKLEELNNAAQSGSKGVIACQAVCSSLDDVIAEFETNCIFAEAQQLDPTDASDRFSFHKEQLLLAVKSLADSTSGFANCHRLTQDELARMVAVPMSAMNVFKEQMNKGVMSISAADSSSQVQLLKLGKAIATSVQMLVKTAGNAAGMADNSACAQDLKDAAQQQQESVQALYQFVEMVDNDSQRVIKGLDCAIDGIDEACRILNDKSVSALGTALPTEVMFLARSLAGAAAAVIGSATISSKSDSLVTLTMNLRKIIQDLARTGKAAIDKAPDDKKVEVITAITHASNACRDLIVGVKDIQTGSTSDAKMQLQLGAKAVTVAVTEVVSASGKLVPDGYVDSKDPNVVAERELLSAANAIEAAAKRLAEFRPTEGPRKANADLNFDEQILEAAKAIAAATSALVRSATGTQREIMARGRAGQTDSMYFSDGTWSDGLVSAARLVAASTSDLCDAANDAVKGNVQRDRVIVCAKNVSSSTVQLLTAAAVRSDPTSQAQIRLRAAGKAVTDATEMLVEAAKCDSSGMDEEEEENAANLRADASSSATRAKVLEMEAQMNILRMEKELERARVGLAAVRKGRYTTATSSSSVSGGDPPSLAGNSLSKSHGGGVMGGTTRSGTTVGARSTTSTTAVGEVPRVTTTGARGGRGRPNSPTRQAMATLRYQTQLEELPSGGNDQ</sequence>
<feature type="compositionally biased region" description="Basic and acidic residues" evidence="4">
    <location>
        <begin position="440"/>
        <end position="459"/>
    </location>
</feature>
<dbReference type="PROSITE" id="PS00661">
    <property type="entry name" value="FERM_2"/>
    <property type="match status" value="1"/>
</dbReference>
<evidence type="ECO:0000256" key="1">
    <source>
        <dbReference type="ARBA" id="ARBA00004245"/>
    </source>
</evidence>
<keyword evidence="8" id="KW-1185">Reference proteome</keyword>
<dbReference type="InterPro" id="IPR035964">
    <property type="entry name" value="I/LWEQ_dom_sf"/>
</dbReference>
<dbReference type="InterPro" id="IPR002558">
    <property type="entry name" value="ILWEQ_dom"/>
</dbReference>
<feature type="domain" description="FERM" evidence="5">
    <location>
        <begin position="82"/>
        <end position="385"/>
    </location>
</feature>
<evidence type="ECO:0000256" key="3">
    <source>
        <dbReference type="ARBA" id="ARBA00023212"/>
    </source>
</evidence>
<proteinExistence type="predicted"/>
<dbReference type="Gene3D" id="1.20.80.10">
    <property type="match status" value="1"/>
</dbReference>
<dbReference type="PANTHER" id="PTHR19981">
    <property type="entry name" value="TALIN"/>
    <property type="match status" value="1"/>
</dbReference>
<dbReference type="CDD" id="cd10569">
    <property type="entry name" value="FERM_C_Talin"/>
    <property type="match status" value="1"/>
</dbReference>
<dbReference type="Gene3D" id="3.10.20.90">
    <property type="entry name" value="Phosphatidylinositol 3-kinase Catalytic Subunit, Chain A, domain 1"/>
    <property type="match status" value="2"/>
</dbReference>
<dbReference type="SMART" id="SM00295">
    <property type="entry name" value="B41"/>
    <property type="match status" value="1"/>
</dbReference>
<feature type="compositionally biased region" description="Low complexity" evidence="4">
    <location>
        <begin position="2571"/>
        <end position="2600"/>
    </location>
</feature>
<dbReference type="InterPro" id="IPR054082">
    <property type="entry name" value="Talin_IBS2B"/>
</dbReference>
<gene>
    <name evidence="7" type="ORF">BASA50_007534</name>
</gene>
<comment type="subcellular location">
    <subcellularLocation>
        <location evidence="1">Cytoplasm</location>
        <location evidence="1">Cytoskeleton</location>
    </subcellularLocation>
</comment>
<dbReference type="PROSITE" id="PS00660">
    <property type="entry name" value="FERM_1"/>
    <property type="match status" value="1"/>
</dbReference>
<reference evidence="7 8" key="1">
    <citation type="submission" date="2021-02" db="EMBL/GenBank/DDBJ databases">
        <title>Variation within the Batrachochytrium salamandrivorans European outbreak.</title>
        <authorList>
            <person name="Kelly M."/>
            <person name="Pasmans F."/>
            <person name="Shea T.P."/>
            <person name="Munoz J.F."/>
            <person name="Carranza S."/>
            <person name="Cuomo C.A."/>
            <person name="Martel A."/>
        </authorList>
    </citation>
    <scope>NUCLEOTIDE SEQUENCE [LARGE SCALE GENOMIC DNA]</scope>
    <source>
        <strain evidence="7 8">AMFP18/2</strain>
    </source>
</reference>
<evidence type="ECO:0000313" key="7">
    <source>
        <dbReference type="EMBL" id="KAH6593326.1"/>
    </source>
</evidence>
<dbReference type="Pfam" id="PF09141">
    <property type="entry name" value="Talin_middle"/>
    <property type="match status" value="1"/>
</dbReference>
<dbReference type="Gene3D" id="1.20.1410.10">
    <property type="entry name" value="I/LWEQ domain"/>
    <property type="match status" value="1"/>
</dbReference>
<dbReference type="InterPro" id="IPR049108">
    <property type="entry name" value="Talin_R4"/>
</dbReference>
<dbReference type="CDD" id="cd17090">
    <property type="entry name" value="FERM_F1_TLN"/>
    <property type="match status" value="1"/>
</dbReference>
<dbReference type="InterPro" id="IPR014352">
    <property type="entry name" value="FERM/acyl-CoA-bd_prot_sf"/>
</dbReference>
<dbReference type="InterPro" id="IPR011993">
    <property type="entry name" value="PH-like_dom_sf"/>
</dbReference>
<dbReference type="SMART" id="SM01244">
    <property type="entry name" value="IRS"/>
    <property type="match status" value="1"/>
</dbReference>
<organism evidence="7 8">
    <name type="scientific">Batrachochytrium salamandrivorans</name>
    <dbReference type="NCBI Taxonomy" id="1357716"/>
    <lineage>
        <taxon>Eukaryota</taxon>
        <taxon>Fungi</taxon>
        <taxon>Fungi incertae sedis</taxon>
        <taxon>Chytridiomycota</taxon>
        <taxon>Chytridiomycota incertae sedis</taxon>
        <taxon>Chytridiomycetes</taxon>
        <taxon>Rhizophydiales</taxon>
        <taxon>Rhizophydiales incertae sedis</taxon>
        <taxon>Batrachochytrium</taxon>
    </lineage>
</organism>
<protein>
    <recommendedName>
        <fullName evidence="9">FERM domain-containing protein</fullName>
    </recommendedName>
</protein>
<feature type="region of interest" description="Disordered" evidence="4">
    <location>
        <begin position="2478"/>
        <end position="2499"/>
    </location>
</feature>
<feature type="region of interest" description="Disordered" evidence="4">
    <location>
        <begin position="2536"/>
        <end position="2615"/>
    </location>
</feature>
<accession>A0ABQ8FA67</accession>
<dbReference type="EMBL" id="JAFCIX010000357">
    <property type="protein sequence ID" value="KAH6593326.1"/>
    <property type="molecule type" value="Genomic_DNA"/>
</dbReference>
<keyword evidence="3" id="KW-0206">Cytoskeleton</keyword>
<dbReference type="Gene3D" id="1.20.1420.10">
    <property type="entry name" value="Talin, central domain"/>
    <property type="match status" value="8"/>
</dbReference>
<evidence type="ECO:0000256" key="4">
    <source>
        <dbReference type="SAM" id="MobiDB-lite"/>
    </source>
</evidence>
<dbReference type="InterPro" id="IPR015224">
    <property type="entry name" value="Talin_cent"/>
</dbReference>
<dbReference type="InterPro" id="IPR032425">
    <property type="entry name" value="FERM_f0"/>
</dbReference>
<dbReference type="CDD" id="cd14473">
    <property type="entry name" value="FERM_B-lobe"/>
    <property type="match status" value="1"/>
</dbReference>
<dbReference type="InterPro" id="IPR054060">
    <property type="entry name" value="TLN1-like_RS"/>
</dbReference>
<dbReference type="PROSITE" id="PS50057">
    <property type="entry name" value="FERM_3"/>
    <property type="match status" value="1"/>
</dbReference>
<dbReference type="InterPro" id="IPR000299">
    <property type="entry name" value="FERM_domain"/>
</dbReference>
<dbReference type="Pfam" id="PF16511">
    <property type="entry name" value="FERM_f0"/>
    <property type="match status" value="1"/>
</dbReference>
<dbReference type="InterPro" id="IPR035963">
    <property type="entry name" value="FERM_2"/>
</dbReference>
<evidence type="ECO:0000259" key="5">
    <source>
        <dbReference type="PROSITE" id="PS50057"/>
    </source>
</evidence>
<dbReference type="Gene3D" id="1.20.120.230">
    <property type="entry name" value="Alpha-catenin/vinculin-like"/>
    <property type="match status" value="4"/>
</dbReference>
<evidence type="ECO:0000313" key="8">
    <source>
        <dbReference type="Proteomes" id="UP001648503"/>
    </source>
</evidence>
<evidence type="ECO:0008006" key="9">
    <source>
        <dbReference type="Google" id="ProtNLM"/>
    </source>
</evidence>
<dbReference type="InterPro" id="IPR019748">
    <property type="entry name" value="FERM_central"/>
</dbReference>
<dbReference type="Pfam" id="PF21692">
    <property type="entry name" value="Talin_R4"/>
    <property type="match status" value="1"/>
</dbReference>
<dbReference type="InterPro" id="IPR036476">
    <property type="entry name" value="Talin_cent_sf"/>
</dbReference>
<dbReference type="CDD" id="cd17089">
    <property type="entry name" value="FERM_F0_TLN"/>
    <property type="match status" value="1"/>
</dbReference>
<evidence type="ECO:0000256" key="2">
    <source>
        <dbReference type="ARBA" id="ARBA00022490"/>
    </source>
</evidence>
<dbReference type="PANTHER" id="PTHR19981:SF1">
    <property type="entry name" value="RHEA, ISOFORM B"/>
    <property type="match status" value="1"/>
</dbReference>
<name>A0ABQ8FA67_9FUNG</name>
<dbReference type="SMART" id="SM00307">
    <property type="entry name" value="ILWEQ"/>
    <property type="match status" value="1"/>
</dbReference>
<dbReference type="InterPro" id="IPR019747">
    <property type="entry name" value="FERM_CS"/>
</dbReference>
<feature type="region of interest" description="Disordered" evidence="4">
    <location>
        <begin position="438"/>
        <end position="459"/>
    </location>
</feature>
<dbReference type="Pfam" id="PF21865">
    <property type="entry name" value="TLN1-like_RS"/>
    <property type="match status" value="3"/>
</dbReference>
<dbReference type="InterPro" id="IPR019749">
    <property type="entry name" value="Band_41_domain"/>
</dbReference>
<dbReference type="Proteomes" id="UP001648503">
    <property type="component" value="Unassembled WGS sequence"/>
</dbReference>
<dbReference type="InterPro" id="IPR002404">
    <property type="entry name" value="IRS_PTB"/>
</dbReference>
<dbReference type="Pfam" id="PF01608">
    <property type="entry name" value="I_LWEQ"/>
    <property type="match status" value="1"/>
</dbReference>
<feature type="domain" description="I/LWEQ" evidence="6">
    <location>
        <begin position="2295"/>
        <end position="2541"/>
    </location>
</feature>
<feature type="compositionally biased region" description="Low complexity" evidence="4">
    <location>
        <begin position="2543"/>
        <end position="2554"/>
    </location>
</feature>
<dbReference type="SUPFAM" id="SSF47031">
    <property type="entry name" value="Second domain of FERM"/>
    <property type="match status" value="1"/>
</dbReference>
<keyword evidence="2" id="KW-0963">Cytoplasm</keyword>
<dbReference type="PROSITE" id="PS50945">
    <property type="entry name" value="I_LWEQ"/>
    <property type="match status" value="1"/>
</dbReference>
<dbReference type="Pfam" id="PF02174">
    <property type="entry name" value="IRS"/>
    <property type="match status" value="1"/>
</dbReference>
<dbReference type="SUPFAM" id="SSF109885">
    <property type="entry name" value="I/LWEQ domain"/>
    <property type="match status" value="3"/>
</dbReference>
<dbReference type="Gene3D" id="2.30.29.30">
    <property type="entry name" value="Pleckstrin-homology domain (PH domain)/Phosphotyrosine-binding domain (PTB)"/>
    <property type="match status" value="1"/>
</dbReference>
<evidence type="ECO:0000259" key="6">
    <source>
        <dbReference type="PROSITE" id="PS50945"/>
    </source>
</evidence>